<gene>
    <name evidence="10" type="ORF">K457DRAFT_157361</name>
</gene>
<reference evidence="10 11" key="1">
    <citation type="submission" date="2016-05" db="EMBL/GenBank/DDBJ databases">
        <title>Genome sequencing reveals origins of a unique bacterial endosymbiosis in the earliest lineages of terrestrial Fungi.</title>
        <authorList>
            <consortium name="DOE Joint Genome Institute"/>
            <person name="Uehling J."/>
            <person name="Gryganskyi A."/>
            <person name="Hameed K."/>
            <person name="Tschaplinski T."/>
            <person name="Misztal P."/>
            <person name="Wu S."/>
            <person name="Desiro A."/>
            <person name="Vande Pol N."/>
            <person name="Du Z.-Y."/>
            <person name="Zienkiewicz A."/>
            <person name="Zienkiewicz K."/>
            <person name="Morin E."/>
            <person name="Tisserant E."/>
            <person name="Splivallo R."/>
            <person name="Hainaut M."/>
            <person name="Henrissat B."/>
            <person name="Ohm R."/>
            <person name="Kuo A."/>
            <person name="Yan J."/>
            <person name="Lipzen A."/>
            <person name="Nolan M."/>
            <person name="Labutti K."/>
            <person name="Barry K."/>
            <person name="Goldstein A."/>
            <person name="Labbe J."/>
            <person name="Schadt C."/>
            <person name="Tuskan G."/>
            <person name="Grigoriev I."/>
            <person name="Martin F."/>
            <person name="Vilgalys R."/>
            <person name="Bonito G."/>
        </authorList>
    </citation>
    <scope>NUCLEOTIDE SEQUENCE [LARGE SCALE GENOMIC DNA]</scope>
    <source>
        <strain evidence="10 11">AG-77</strain>
    </source>
</reference>
<name>A0A197JNE0_9FUNG</name>
<evidence type="ECO:0000256" key="5">
    <source>
        <dbReference type="ARBA" id="ARBA00022741"/>
    </source>
</evidence>
<dbReference type="GO" id="GO:0032958">
    <property type="term" value="P:inositol phosphate biosynthetic process"/>
    <property type="evidence" value="ECO:0007669"/>
    <property type="project" value="TreeGrafter"/>
</dbReference>
<evidence type="ECO:0000256" key="6">
    <source>
        <dbReference type="ARBA" id="ARBA00022777"/>
    </source>
</evidence>
<keyword evidence="11" id="KW-1185">Reference proteome</keyword>
<feature type="compositionally biased region" description="Low complexity" evidence="9">
    <location>
        <begin position="249"/>
        <end position="263"/>
    </location>
</feature>
<protein>
    <recommendedName>
        <fullName evidence="3 8">Inositol-pentakisphosphate 2-kinase</fullName>
        <ecNumber evidence="2 8">2.7.1.158</ecNumber>
    </recommendedName>
</protein>
<dbReference type="PANTHER" id="PTHR14456">
    <property type="entry name" value="INOSITOL POLYPHOSPHATE KINASE 1"/>
    <property type="match status" value="1"/>
</dbReference>
<dbReference type="GO" id="GO:0035299">
    <property type="term" value="F:inositol-1,3,4,5,6-pentakisphosphate 2-kinase activity"/>
    <property type="evidence" value="ECO:0007669"/>
    <property type="project" value="UniProtKB-EC"/>
</dbReference>
<dbReference type="InterPro" id="IPR043001">
    <property type="entry name" value="IP5_2-K_N_lobe"/>
</dbReference>
<accession>A0A197JNE0</accession>
<keyword evidence="6 8" id="KW-0418">Kinase</keyword>
<dbReference type="Gene3D" id="3.30.200.110">
    <property type="entry name" value="Inositol-pentakisphosphate 2-kinase, N-lobe"/>
    <property type="match status" value="1"/>
</dbReference>
<proteinExistence type="predicted"/>
<dbReference type="STRING" id="1314771.A0A197JNE0"/>
<dbReference type="PANTHER" id="PTHR14456:SF2">
    <property type="entry name" value="INOSITOL-PENTAKISPHOSPHATE 2-KINASE"/>
    <property type="match status" value="1"/>
</dbReference>
<evidence type="ECO:0000256" key="3">
    <source>
        <dbReference type="ARBA" id="ARBA00014846"/>
    </source>
</evidence>
<keyword evidence="7 8" id="KW-0067">ATP-binding</keyword>
<dbReference type="OrthoDB" id="272370at2759"/>
<evidence type="ECO:0000256" key="9">
    <source>
        <dbReference type="SAM" id="MobiDB-lite"/>
    </source>
</evidence>
<dbReference type="EC" id="2.7.1.158" evidence="2 8"/>
<keyword evidence="4 8" id="KW-0808">Transferase</keyword>
<dbReference type="GO" id="GO:0005634">
    <property type="term" value="C:nucleus"/>
    <property type="evidence" value="ECO:0007669"/>
    <property type="project" value="TreeGrafter"/>
</dbReference>
<evidence type="ECO:0000256" key="7">
    <source>
        <dbReference type="ARBA" id="ARBA00022840"/>
    </source>
</evidence>
<comment type="catalytic activity">
    <reaction evidence="1 8">
        <text>1D-myo-inositol 1,3,4,5,6-pentakisphosphate + ATP = 1D-myo-inositol hexakisphosphate + ADP + H(+)</text>
        <dbReference type="Rhea" id="RHEA:20313"/>
        <dbReference type="ChEBI" id="CHEBI:15378"/>
        <dbReference type="ChEBI" id="CHEBI:30616"/>
        <dbReference type="ChEBI" id="CHEBI:57733"/>
        <dbReference type="ChEBI" id="CHEBI:58130"/>
        <dbReference type="ChEBI" id="CHEBI:456216"/>
        <dbReference type="EC" id="2.7.1.158"/>
    </reaction>
</comment>
<keyword evidence="5 8" id="KW-0547">Nucleotide-binding</keyword>
<comment type="domain">
    <text evidence="8">The EXKPK motif is conserved in inositol-pentakisphosphate 2-kinases of both family 1 and 2.</text>
</comment>
<evidence type="ECO:0000256" key="4">
    <source>
        <dbReference type="ARBA" id="ARBA00022679"/>
    </source>
</evidence>
<dbReference type="InterPro" id="IPR009286">
    <property type="entry name" value="Ins_P5_2-kin"/>
</dbReference>
<dbReference type="AlphaFoldDB" id="A0A197JNE0"/>
<evidence type="ECO:0000256" key="2">
    <source>
        <dbReference type="ARBA" id="ARBA00012023"/>
    </source>
</evidence>
<evidence type="ECO:0000256" key="1">
    <source>
        <dbReference type="ARBA" id="ARBA00001774"/>
    </source>
</evidence>
<dbReference type="GO" id="GO:0005524">
    <property type="term" value="F:ATP binding"/>
    <property type="evidence" value="ECO:0007669"/>
    <property type="project" value="UniProtKB-KW"/>
</dbReference>
<dbReference type="Pfam" id="PF06090">
    <property type="entry name" value="Ins_P5_2-kin"/>
    <property type="match status" value="1"/>
</dbReference>
<organism evidence="10 11">
    <name type="scientific">Linnemannia elongata AG-77</name>
    <dbReference type="NCBI Taxonomy" id="1314771"/>
    <lineage>
        <taxon>Eukaryota</taxon>
        <taxon>Fungi</taxon>
        <taxon>Fungi incertae sedis</taxon>
        <taxon>Mucoromycota</taxon>
        <taxon>Mortierellomycotina</taxon>
        <taxon>Mortierellomycetes</taxon>
        <taxon>Mortierellales</taxon>
        <taxon>Mortierellaceae</taxon>
        <taxon>Linnemannia</taxon>
    </lineage>
</organism>
<evidence type="ECO:0000313" key="10">
    <source>
        <dbReference type="EMBL" id="OAQ26670.1"/>
    </source>
</evidence>
<dbReference type="EMBL" id="KV442064">
    <property type="protein sequence ID" value="OAQ26670.1"/>
    <property type="molecule type" value="Genomic_DNA"/>
</dbReference>
<comment type="function">
    <text evidence="8">Phosphorylates Ins(1,3,4,5,6)P5 at position 2 to form Ins(1,2,3,4,5,6)P6 (InsP6 or phytate).</text>
</comment>
<evidence type="ECO:0000256" key="8">
    <source>
        <dbReference type="RuleBase" id="RU364126"/>
    </source>
</evidence>
<evidence type="ECO:0000313" key="11">
    <source>
        <dbReference type="Proteomes" id="UP000078512"/>
    </source>
</evidence>
<sequence>MATILELYRIDYWKYRAEGNANIVLQYIGPHSRFRNTVLRLRKANRLDDSGTGLEGTNFGDDTMPMKNLTKESHFATEVIGLLLGQEFVEQLTAVALPPGFLSSLALAMEPSRPESRRQKGIDLAQSVGFLALDHTRFIKSSSGQSDFAVEIKPKWGFLTKSAFLRKDQDIKRRKCRFCMYQHQKIKTGQEYTLSKYCPIDLFSGIELLVQDAVNSLVDTPQNNLRLFVDGLQQPVSRESMTQCLSAPSKSTTTQLQEQQQKLKPQRMEGDDPVDYVKVDSGPVSLTDVLTKILIESPLLRRLGRLQQALDSLDVETVHQLYTYLVERDSVHLPEPTVEEFLETAEAFMGRTDMNAMMTEDQDTFESHNAAGLGFGPEDDLEELPKPLQLHFIREFLLSATLKDCSILITIQKDTSTAAVATPPNATSSSRLEVDAGSPEFHEACHQIKVKEEMFVYKITCIDLDPKKMTSVPMYLKKDRTIVNHYLATVGDREAACGAN</sequence>
<feature type="region of interest" description="Disordered" evidence="9">
    <location>
        <begin position="245"/>
        <end position="274"/>
    </location>
</feature>
<dbReference type="Proteomes" id="UP000078512">
    <property type="component" value="Unassembled WGS sequence"/>
</dbReference>